<keyword evidence="4" id="KW-1185">Reference proteome</keyword>
<dbReference type="InterPro" id="IPR000871">
    <property type="entry name" value="Beta-lactam_class-A"/>
</dbReference>
<dbReference type="SUPFAM" id="SSF56601">
    <property type="entry name" value="beta-lactamase/transpeptidase-like"/>
    <property type="match status" value="1"/>
</dbReference>
<evidence type="ECO:0000313" key="4">
    <source>
        <dbReference type="Proteomes" id="UP000587527"/>
    </source>
</evidence>
<evidence type="ECO:0000256" key="1">
    <source>
        <dbReference type="SAM" id="MobiDB-lite"/>
    </source>
</evidence>
<reference evidence="3 4" key="1">
    <citation type="submission" date="2020-08" db="EMBL/GenBank/DDBJ databases">
        <title>Sequencing the genomes of 1000 actinobacteria strains.</title>
        <authorList>
            <person name="Klenk H.-P."/>
        </authorList>
    </citation>
    <scope>NUCLEOTIDE SEQUENCE [LARGE SCALE GENOMIC DNA]</scope>
    <source>
        <strain evidence="3 4">DSM 45362</strain>
    </source>
</reference>
<name>A0A841C247_9ACTN</name>
<accession>A0A841C247</accession>
<feature type="region of interest" description="Disordered" evidence="1">
    <location>
        <begin position="306"/>
        <end position="329"/>
    </location>
</feature>
<dbReference type="GO" id="GO:0030655">
    <property type="term" value="P:beta-lactam antibiotic catabolic process"/>
    <property type="evidence" value="ECO:0007669"/>
    <property type="project" value="InterPro"/>
</dbReference>
<organism evidence="3 4">
    <name type="scientific">Allocatelliglobosispora scoriae</name>
    <dbReference type="NCBI Taxonomy" id="643052"/>
    <lineage>
        <taxon>Bacteria</taxon>
        <taxon>Bacillati</taxon>
        <taxon>Actinomycetota</taxon>
        <taxon>Actinomycetes</taxon>
        <taxon>Micromonosporales</taxon>
        <taxon>Micromonosporaceae</taxon>
        <taxon>Allocatelliglobosispora</taxon>
    </lineage>
</organism>
<dbReference type="GO" id="GO:0008800">
    <property type="term" value="F:beta-lactamase activity"/>
    <property type="evidence" value="ECO:0007669"/>
    <property type="project" value="InterPro"/>
</dbReference>
<keyword evidence="2" id="KW-0732">Signal</keyword>
<dbReference type="Proteomes" id="UP000587527">
    <property type="component" value="Unassembled WGS sequence"/>
</dbReference>
<dbReference type="Gene3D" id="3.40.710.10">
    <property type="entry name" value="DD-peptidase/beta-lactamase superfamily"/>
    <property type="match status" value="1"/>
</dbReference>
<dbReference type="RefSeq" id="WP_184846551.1">
    <property type="nucleotide sequence ID" value="NZ_JACHMN010000003.1"/>
</dbReference>
<dbReference type="InterPro" id="IPR012338">
    <property type="entry name" value="Beta-lactam/transpept-like"/>
</dbReference>
<feature type="compositionally biased region" description="Polar residues" evidence="1">
    <location>
        <begin position="319"/>
        <end position="329"/>
    </location>
</feature>
<dbReference type="PANTHER" id="PTHR35333:SF3">
    <property type="entry name" value="BETA-LACTAMASE-TYPE TRANSPEPTIDASE FOLD CONTAINING PROTEIN"/>
    <property type="match status" value="1"/>
</dbReference>
<gene>
    <name evidence="3" type="ORF">F4553_007858</name>
</gene>
<feature type="signal peptide" evidence="2">
    <location>
        <begin position="1"/>
        <end position="23"/>
    </location>
</feature>
<feature type="compositionally biased region" description="Pro residues" evidence="1">
    <location>
        <begin position="29"/>
        <end position="43"/>
    </location>
</feature>
<dbReference type="AlphaFoldDB" id="A0A841C247"/>
<evidence type="ECO:0008006" key="5">
    <source>
        <dbReference type="Google" id="ProtNLM"/>
    </source>
</evidence>
<sequence length="329" mass="35166">MNHTSIGRRAVLGMALGALGGCAALSPGEPTPPTDPAPSPTPTPDRFQQQLAAATRLVATAPGVLGIVVRDRVEGTSWRAGRTDHPTWTASTIKLAIATGLLERARAGEITLDAKARGQIADMLDFSSDPAATALWNRYGRDSQVPRFRRYYGMTGLTFVDGFARSWGHMKCTTEDLLKLIIHVLTELHPQDRAVLVDGMRTVGPIQRWGVWAAGSDLRPGTKNGWSIEPDGGRKHWVTNTVGFAGPDERYAVAAMLDLPAGRTIGDGVHAVSDVIATVFGAPVPAPGRRTRSQHRSLTLRHQAVGRGRAPSMRATAARGSSTCTMSRA</sequence>
<comment type="caution">
    <text evidence="3">The sequence shown here is derived from an EMBL/GenBank/DDBJ whole genome shotgun (WGS) entry which is preliminary data.</text>
</comment>
<protein>
    <recommendedName>
        <fullName evidence="5">Serine hydrolase</fullName>
    </recommendedName>
</protein>
<evidence type="ECO:0000256" key="2">
    <source>
        <dbReference type="SAM" id="SignalP"/>
    </source>
</evidence>
<feature type="region of interest" description="Disordered" evidence="1">
    <location>
        <begin position="23"/>
        <end position="45"/>
    </location>
</feature>
<dbReference type="EMBL" id="JACHMN010000003">
    <property type="protein sequence ID" value="MBB5874424.1"/>
    <property type="molecule type" value="Genomic_DNA"/>
</dbReference>
<evidence type="ECO:0000313" key="3">
    <source>
        <dbReference type="EMBL" id="MBB5874424.1"/>
    </source>
</evidence>
<proteinExistence type="predicted"/>
<dbReference type="PANTHER" id="PTHR35333">
    <property type="entry name" value="BETA-LACTAMASE"/>
    <property type="match status" value="1"/>
</dbReference>
<dbReference type="GO" id="GO:0046677">
    <property type="term" value="P:response to antibiotic"/>
    <property type="evidence" value="ECO:0007669"/>
    <property type="project" value="InterPro"/>
</dbReference>
<feature type="chain" id="PRO_5039695271" description="Serine hydrolase" evidence="2">
    <location>
        <begin position="24"/>
        <end position="329"/>
    </location>
</feature>